<evidence type="ECO:0000313" key="3">
    <source>
        <dbReference type="Proteomes" id="UP000275078"/>
    </source>
</evidence>
<organism evidence="2 3">
    <name type="scientific">Ascobolus immersus RN42</name>
    <dbReference type="NCBI Taxonomy" id="1160509"/>
    <lineage>
        <taxon>Eukaryota</taxon>
        <taxon>Fungi</taxon>
        <taxon>Dikarya</taxon>
        <taxon>Ascomycota</taxon>
        <taxon>Pezizomycotina</taxon>
        <taxon>Pezizomycetes</taxon>
        <taxon>Pezizales</taxon>
        <taxon>Ascobolaceae</taxon>
        <taxon>Ascobolus</taxon>
    </lineage>
</organism>
<feature type="coiled-coil region" evidence="1">
    <location>
        <begin position="161"/>
        <end position="217"/>
    </location>
</feature>
<gene>
    <name evidence="2" type="ORF">BJ508DRAFT_333300</name>
</gene>
<reference evidence="2 3" key="1">
    <citation type="journal article" date="2018" name="Nat. Ecol. Evol.">
        <title>Pezizomycetes genomes reveal the molecular basis of ectomycorrhizal truffle lifestyle.</title>
        <authorList>
            <person name="Murat C."/>
            <person name="Payen T."/>
            <person name="Noel B."/>
            <person name="Kuo A."/>
            <person name="Morin E."/>
            <person name="Chen J."/>
            <person name="Kohler A."/>
            <person name="Krizsan K."/>
            <person name="Balestrini R."/>
            <person name="Da Silva C."/>
            <person name="Montanini B."/>
            <person name="Hainaut M."/>
            <person name="Levati E."/>
            <person name="Barry K.W."/>
            <person name="Belfiori B."/>
            <person name="Cichocki N."/>
            <person name="Clum A."/>
            <person name="Dockter R.B."/>
            <person name="Fauchery L."/>
            <person name="Guy J."/>
            <person name="Iotti M."/>
            <person name="Le Tacon F."/>
            <person name="Lindquist E.A."/>
            <person name="Lipzen A."/>
            <person name="Malagnac F."/>
            <person name="Mello A."/>
            <person name="Molinier V."/>
            <person name="Miyauchi S."/>
            <person name="Poulain J."/>
            <person name="Riccioni C."/>
            <person name="Rubini A."/>
            <person name="Sitrit Y."/>
            <person name="Splivallo R."/>
            <person name="Traeger S."/>
            <person name="Wang M."/>
            <person name="Zifcakova L."/>
            <person name="Wipf D."/>
            <person name="Zambonelli A."/>
            <person name="Paolocci F."/>
            <person name="Nowrousian M."/>
            <person name="Ottonello S."/>
            <person name="Baldrian P."/>
            <person name="Spatafora J.W."/>
            <person name="Henrissat B."/>
            <person name="Nagy L.G."/>
            <person name="Aury J.M."/>
            <person name="Wincker P."/>
            <person name="Grigoriev I.V."/>
            <person name="Bonfante P."/>
            <person name="Martin F.M."/>
        </authorList>
    </citation>
    <scope>NUCLEOTIDE SEQUENCE [LARGE SCALE GENOMIC DNA]</scope>
    <source>
        <strain evidence="2 3">RN42</strain>
    </source>
</reference>
<proteinExistence type="predicted"/>
<sequence length="325" mass="37186">MTSKGAVWFSPSNKALSRPPLVLYRQHHYRRYKPRCPFRASKLPIFNRSLTDKGPTKKSTAFRSQPGIRHYHKKTCNTPHPHQETQKATIHPTFIEEESSEESTEGTSSPEARWCFKVYGPHDCDNPPSPPPSLERDIMLEAYEAHVLSFEIISSIYDKAMERQENAVRQLDAFIRQMEESVQDKSEEQVAEDKDTLSILESNKEEADREIAILSEKLEYHRMGRNSMLQGVARTEAKMRGDTEEVRRISRERLLGRNMEKETDVLFGDSFLGRTMKSLIPVLKKLNGLTEDGLEQPAADEDIPAETLENMADNQEALPNDAVLQ</sequence>
<keyword evidence="1" id="KW-0175">Coiled coil</keyword>
<dbReference type="AlphaFoldDB" id="A0A3N4HQ65"/>
<dbReference type="EMBL" id="ML119797">
    <property type="protein sequence ID" value="RPA74191.1"/>
    <property type="molecule type" value="Genomic_DNA"/>
</dbReference>
<name>A0A3N4HQ65_ASCIM</name>
<accession>A0A3N4HQ65</accession>
<keyword evidence="3" id="KW-1185">Reference proteome</keyword>
<protein>
    <submittedName>
        <fullName evidence="2">Uncharacterized protein</fullName>
    </submittedName>
</protein>
<dbReference type="Proteomes" id="UP000275078">
    <property type="component" value="Unassembled WGS sequence"/>
</dbReference>
<evidence type="ECO:0000313" key="2">
    <source>
        <dbReference type="EMBL" id="RPA74191.1"/>
    </source>
</evidence>
<evidence type="ECO:0000256" key="1">
    <source>
        <dbReference type="SAM" id="Coils"/>
    </source>
</evidence>